<dbReference type="Pfam" id="PF03359">
    <property type="entry name" value="GKAP"/>
    <property type="match status" value="1"/>
</dbReference>
<feature type="region of interest" description="Disordered" evidence="2">
    <location>
        <begin position="271"/>
        <end position="302"/>
    </location>
</feature>
<sequence length="600" mass="67433">MSNDVRNEQSYLKMAASAESIGSCSLDVDYTTSESNAGIRLQNFLWPKIDFRCFTLLTSRLGFKPSPSQRTLHSFDSQRLLAQSSEEISTSSTSDRRQAVKLANSRDVFKSEDSVFSYLQSRKPSYVNISCSVSGYTPAINYHNLKFGLSSLQSLNTQPLILSKRKPHSFTEMMNGNHSKSDFVDCSSGNFFKKQSPDSFCSQFTKTSNIFTNNNNRMTSVESTSVHTSTLRPESKNGTTNGAESNTEKSFIQQRVERLYGRGAFAPTFYKQRSVSPRSSLSPGQENKTNPEKTATTSPTKMPELPVLKLLRPEFRDQLILNSAHSTPWWRQQLRTVPKPVEYNGNGTGQERIIPITLEADVITNKSKSENELNDKVCDVATQAQEIPQDQQPAAVDVIPITSAVAPDPANKDKDGHHYLKLHAVETQRLLKLADLYEEDLENNSINEDIKGKLRAATGQARLLVRQKLKQFEGLCHRNLDSNCEEQFPTTKEDLAGFWDMVYLQVEHIDSLFNELAELKEKGWPSESTPKKAPPPRQTKGAGRLGKSAQVIAKPLSDKAQEAARQRDEQRKKILEERRRLAKLQKKADDTVEIFAPNAE</sequence>
<name>A0A8S1CU20_9INSE</name>
<evidence type="ECO:0000256" key="2">
    <source>
        <dbReference type="SAM" id="MobiDB-lite"/>
    </source>
</evidence>
<proteinExistence type="inferred from homology"/>
<dbReference type="Proteomes" id="UP000494165">
    <property type="component" value="Unassembled WGS sequence"/>
</dbReference>
<reference evidence="3 4" key="1">
    <citation type="submission" date="2020-04" db="EMBL/GenBank/DDBJ databases">
        <authorList>
            <person name="Alioto T."/>
            <person name="Alioto T."/>
            <person name="Gomez Garrido J."/>
        </authorList>
    </citation>
    <scope>NUCLEOTIDE SEQUENCE [LARGE SCALE GENOMIC DNA]</scope>
</reference>
<organism evidence="3 4">
    <name type="scientific">Cloeon dipterum</name>
    <dbReference type="NCBI Taxonomy" id="197152"/>
    <lineage>
        <taxon>Eukaryota</taxon>
        <taxon>Metazoa</taxon>
        <taxon>Ecdysozoa</taxon>
        <taxon>Arthropoda</taxon>
        <taxon>Hexapoda</taxon>
        <taxon>Insecta</taxon>
        <taxon>Pterygota</taxon>
        <taxon>Palaeoptera</taxon>
        <taxon>Ephemeroptera</taxon>
        <taxon>Pisciforma</taxon>
        <taxon>Baetidae</taxon>
        <taxon>Cloeon</taxon>
    </lineage>
</organism>
<dbReference type="PANTHER" id="PTHR12353:SF31">
    <property type="entry name" value="LD44824P"/>
    <property type="match status" value="1"/>
</dbReference>
<evidence type="ECO:0000313" key="4">
    <source>
        <dbReference type="Proteomes" id="UP000494165"/>
    </source>
</evidence>
<dbReference type="GO" id="GO:0060090">
    <property type="term" value="F:molecular adaptor activity"/>
    <property type="evidence" value="ECO:0007669"/>
    <property type="project" value="TreeGrafter"/>
</dbReference>
<feature type="region of interest" description="Disordered" evidence="2">
    <location>
        <begin position="523"/>
        <end position="571"/>
    </location>
</feature>
<feature type="compositionally biased region" description="Polar residues" evidence="2">
    <location>
        <begin position="236"/>
        <end position="250"/>
    </location>
</feature>
<evidence type="ECO:0000256" key="1">
    <source>
        <dbReference type="ARBA" id="ARBA00008839"/>
    </source>
</evidence>
<feature type="compositionally biased region" description="Basic and acidic residues" evidence="2">
    <location>
        <begin position="556"/>
        <end position="571"/>
    </location>
</feature>
<gene>
    <name evidence="3" type="ORF">CLODIP_2_CD01598</name>
</gene>
<dbReference type="PANTHER" id="PTHR12353">
    <property type="entry name" value="DISKS LARGE-ASSOCIATED PROTEIN DAP SAP90/PSD-95-ASSOCIATED PROTEIN"/>
    <property type="match status" value="1"/>
</dbReference>
<dbReference type="AlphaFoldDB" id="A0A8S1CU20"/>
<feature type="compositionally biased region" description="Low complexity" evidence="2">
    <location>
        <begin position="220"/>
        <end position="230"/>
    </location>
</feature>
<keyword evidence="4" id="KW-1185">Reference proteome</keyword>
<evidence type="ECO:0008006" key="5">
    <source>
        <dbReference type="Google" id="ProtNLM"/>
    </source>
</evidence>
<dbReference type="GO" id="GO:0098978">
    <property type="term" value="C:glutamatergic synapse"/>
    <property type="evidence" value="ECO:0007669"/>
    <property type="project" value="TreeGrafter"/>
</dbReference>
<evidence type="ECO:0000313" key="3">
    <source>
        <dbReference type="EMBL" id="CAB3371615.1"/>
    </source>
</evidence>
<feature type="region of interest" description="Disordered" evidence="2">
    <location>
        <begin position="220"/>
        <end position="250"/>
    </location>
</feature>
<comment type="similarity">
    <text evidence="1">Belongs to the SAPAP family.</text>
</comment>
<dbReference type="GO" id="GO:0023052">
    <property type="term" value="P:signaling"/>
    <property type="evidence" value="ECO:0007669"/>
    <property type="project" value="InterPro"/>
</dbReference>
<protein>
    <recommendedName>
        <fullName evidence="5">Disks large-associated protein 1</fullName>
    </recommendedName>
</protein>
<dbReference type="EMBL" id="CADEPI010000063">
    <property type="protein sequence ID" value="CAB3371615.1"/>
    <property type="molecule type" value="Genomic_DNA"/>
</dbReference>
<comment type="caution">
    <text evidence="3">The sequence shown here is derived from an EMBL/GenBank/DDBJ whole genome shotgun (WGS) entry which is preliminary data.</text>
</comment>
<dbReference type="InterPro" id="IPR005026">
    <property type="entry name" value="SAPAP"/>
</dbReference>
<accession>A0A8S1CU20</accession>
<feature type="compositionally biased region" description="Polar residues" evidence="2">
    <location>
        <begin position="271"/>
        <end position="300"/>
    </location>
</feature>
<dbReference type="OrthoDB" id="10036956at2759"/>
<dbReference type="GO" id="GO:0099572">
    <property type="term" value="C:postsynaptic specialization"/>
    <property type="evidence" value="ECO:0007669"/>
    <property type="project" value="TreeGrafter"/>
</dbReference>